<dbReference type="EMBL" id="KV454004">
    <property type="protein sequence ID" value="ODQ45785.1"/>
    <property type="molecule type" value="Genomic_DNA"/>
</dbReference>
<dbReference type="OrthoDB" id="5983572at2759"/>
<dbReference type="InterPro" id="IPR036028">
    <property type="entry name" value="SH3-like_dom_sf"/>
</dbReference>
<comment type="similarity">
    <text evidence="2">Belongs to the SHO1 family.</text>
</comment>
<keyword evidence="6" id="KW-1003">Cell membrane</keyword>
<dbReference type="STRING" id="763406.A0A1E3NI08"/>
<accession>A0A1E3NI08</accession>
<evidence type="ECO:0000256" key="9">
    <source>
        <dbReference type="ARBA" id="ARBA00023016"/>
    </source>
</evidence>
<keyword evidence="8 15" id="KW-1133">Transmembrane helix</keyword>
<evidence type="ECO:0000256" key="4">
    <source>
        <dbReference type="ARBA" id="ARBA00017350"/>
    </source>
</evidence>
<keyword evidence="7 15" id="KW-0812">Transmembrane</keyword>
<proteinExistence type="inferred from homology"/>
<keyword evidence="10 15" id="KW-0472">Membrane</keyword>
<evidence type="ECO:0000256" key="6">
    <source>
        <dbReference type="ARBA" id="ARBA00022475"/>
    </source>
</evidence>
<dbReference type="SUPFAM" id="SSF50044">
    <property type="entry name" value="SH3-domain"/>
    <property type="match status" value="1"/>
</dbReference>
<evidence type="ECO:0000256" key="7">
    <source>
        <dbReference type="ARBA" id="ARBA00022692"/>
    </source>
</evidence>
<evidence type="ECO:0000313" key="17">
    <source>
        <dbReference type="EMBL" id="ODQ45785.1"/>
    </source>
</evidence>
<evidence type="ECO:0000256" key="3">
    <source>
        <dbReference type="ARBA" id="ARBA00016255"/>
    </source>
</evidence>
<evidence type="ECO:0000256" key="5">
    <source>
        <dbReference type="ARBA" id="ARBA00022443"/>
    </source>
</evidence>
<dbReference type="PROSITE" id="PS50002">
    <property type="entry name" value="SH3"/>
    <property type="match status" value="1"/>
</dbReference>
<evidence type="ECO:0000313" key="18">
    <source>
        <dbReference type="Proteomes" id="UP000094455"/>
    </source>
</evidence>
<evidence type="ECO:0000256" key="14">
    <source>
        <dbReference type="SAM" id="MobiDB-lite"/>
    </source>
</evidence>
<evidence type="ECO:0000256" key="15">
    <source>
        <dbReference type="SAM" id="Phobius"/>
    </source>
</evidence>
<sequence>MAMPQIPTPGIPFNRNSDNGVGREPDRASVPEKRFSSLSFNVIIVATITVSAISWIIAFAGSIAASQSIKYFPKFTWWGLVFELFVIIAIPVLYFFNLIFLYRQFLVAMIGIAFVYTSNSTNNLIYNSDSSCSAAGTGFILLSISNLMWLFYLGSDPNAPVIASINRYGGPNQMATRKRISSINNRGNSYSYNPGTQSTTRLNFDHNQYNSQYDDSDKNNGDVYSNMEDAHELAGFENPASTTQIDTNRMSNIEFNDSAFRASGIMPPHALINEDSDNPEGTNFTGISSASAYMEDYPILVRGLYDYMASPDDVNELSFAKGELFRVKNTNGNWWQGKNKRGEIGMCPSNYLEIVS</sequence>
<organism evidence="17 18">
    <name type="scientific">Pichia membranifaciens NRRL Y-2026</name>
    <dbReference type="NCBI Taxonomy" id="763406"/>
    <lineage>
        <taxon>Eukaryota</taxon>
        <taxon>Fungi</taxon>
        <taxon>Dikarya</taxon>
        <taxon>Ascomycota</taxon>
        <taxon>Saccharomycotina</taxon>
        <taxon>Pichiomycetes</taxon>
        <taxon>Pichiales</taxon>
        <taxon>Pichiaceae</taxon>
        <taxon>Pichia</taxon>
    </lineage>
</organism>
<name>A0A1E3NI08_9ASCO</name>
<protein>
    <recommendedName>
        <fullName evidence="4">High osmolarity signaling protein SHO1</fullName>
    </recommendedName>
    <alternativeName>
        <fullName evidence="3">High osmolarity signaling protein sho1</fullName>
    </alternativeName>
    <alternativeName>
        <fullName evidence="11 12">Osmosensor SHO1</fullName>
    </alternativeName>
</protein>
<dbReference type="InterPro" id="IPR001452">
    <property type="entry name" value="SH3_domain"/>
</dbReference>
<evidence type="ECO:0000256" key="8">
    <source>
        <dbReference type="ARBA" id="ARBA00022989"/>
    </source>
</evidence>
<evidence type="ECO:0000256" key="2">
    <source>
        <dbReference type="ARBA" id="ARBA00009739"/>
    </source>
</evidence>
<gene>
    <name evidence="17" type="ORF">PICMEDRAFT_73287</name>
</gene>
<feature type="region of interest" description="Disordered" evidence="14">
    <location>
        <begin position="1"/>
        <end position="28"/>
    </location>
</feature>
<dbReference type="PRINTS" id="PR00452">
    <property type="entry name" value="SH3DOMAIN"/>
</dbReference>
<dbReference type="Pfam" id="PF00018">
    <property type="entry name" value="SH3_1"/>
    <property type="match status" value="1"/>
</dbReference>
<keyword evidence="5 13" id="KW-0728">SH3 domain</keyword>
<evidence type="ECO:0000256" key="11">
    <source>
        <dbReference type="ARBA" id="ARBA00029697"/>
    </source>
</evidence>
<evidence type="ECO:0000256" key="12">
    <source>
        <dbReference type="ARBA" id="ARBA00030785"/>
    </source>
</evidence>
<dbReference type="Gene3D" id="2.30.30.40">
    <property type="entry name" value="SH3 Domains"/>
    <property type="match status" value="1"/>
</dbReference>
<keyword evidence="18" id="KW-1185">Reference proteome</keyword>
<dbReference type="CDD" id="cd11855">
    <property type="entry name" value="SH3_Sho1p"/>
    <property type="match status" value="1"/>
</dbReference>
<feature type="transmembrane region" description="Helical" evidence="15">
    <location>
        <begin position="102"/>
        <end position="119"/>
    </location>
</feature>
<evidence type="ECO:0000256" key="1">
    <source>
        <dbReference type="ARBA" id="ARBA00004651"/>
    </source>
</evidence>
<dbReference type="InterPro" id="IPR035522">
    <property type="entry name" value="Sho1_SH3"/>
</dbReference>
<dbReference type="GeneID" id="30181124"/>
<feature type="domain" description="SH3" evidence="16">
    <location>
        <begin position="296"/>
        <end position="356"/>
    </location>
</feature>
<feature type="transmembrane region" description="Helical" evidence="15">
    <location>
        <begin position="75"/>
        <end position="96"/>
    </location>
</feature>
<keyword evidence="9" id="KW-0346">Stress response</keyword>
<reference evidence="17 18" key="1">
    <citation type="journal article" date="2016" name="Proc. Natl. Acad. Sci. U.S.A.">
        <title>Comparative genomics of biotechnologically important yeasts.</title>
        <authorList>
            <person name="Riley R."/>
            <person name="Haridas S."/>
            <person name="Wolfe K.H."/>
            <person name="Lopes M.R."/>
            <person name="Hittinger C.T."/>
            <person name="Goeker M."/>
            <person name="Salamov A.A."/>
            <person name="Wisecaver J.H."/>
            <person name="Long T.M."/>
            <person name="Calvey C.H."/>
            <person name="Aerts A.L."/>
            <person name="Barry K.W."/>
            <person name="Choi C."/>
            <person name="Clum A."/>
            <person name="Coughlan A.Y."/>
            <person name="Deshpande S."/>
            <person name="Douglass A.P."/>
            <person name="Hanson S.J."/>
            <person name="Klenk H.-P."/>
            <person name="LaButti K.M."/>
            <person name="Lapidus A."/>
            <person name="Lindquist E.A."/>
            <person name="Lipzen A.M."/>
            <person name="Meier-Kolthoff J.P."/>
            <person name="Ohm R.A."/>
            <person name="Otillar R.P."/>
            <person name="Pangilinan J.L."/>
            <person name="Peng Y."/>
            <person name="Rokas A."/>
            <person name="Rosa C.A."/>
            <person name="Scheuner C."/>
            <person name="Sibirny A.A."/>
            <person name="Slot J.C."/>
            <person name="Stielow J.B."/>
            <person name="Sun H."/>
            <person name="Kurtzman C.P."/>
            <person name="Blackwell M."/>
            <person name="Grigoriev I.V."/>
            <person name="Jeffries T.W."/>
        </authorList>
    </citation>
    <scope>NUCLEOTIDE SEQUENCE [LARGE SCALE GENOMIC DNA]</scope>
    <source>
        <strain evidence="17 18">NRRL Y-2026</strain>
    </source>
</reference>
<comment type="subcellular location">
    <subcellularLocation>
        <location evidence="1">Cell membrane</location>
        <topology evidence="1">Multi-pass membrane protein</topology>
    </subcellularLocation>
</comment>
<dbReference type="AlphaFoldDB" id="A0A1E3NI08"/>
<dbReference type="Proteomes" id="UP000094455">
    <property type="component" value="Unassembled WGS sequence"/>
</dbReference>
<evidence type="ECO:0000256" key="10">
    <source>
        <dbReference type="ARBA" id="ARBA00023136"/>
    </source>
</evidence>
<feature type="transmembrane region" description="Helical" evidence="15">
    <location>
        <begin position="38"/>
        <end position="63"/>
    </location>
</feature>
<evidence type="ECO:0000256" key="13">
    <source>
        <dbReference type="PROSITE-ProRule" id="PRU00192"/>
    </source>
</evidence>
<feature type="transmembrane region" description="Helical" evidence="15">
    <location>
        <begin position="131"/>
        <end position="152"/>
    </location>
</feature>
<dbReference type="RefSeq" id="XP_019016898.1">
    <property type="nucleotide sequence ID" value="XM_019164437.1"/>
</dbReference>
<dbReference type="SMART" id="SM00326">
    <property type="entry name" value="SH3"/>
    <property type="match status" value="1"/>
</dbReference>
<evidence type="ECO:0000259" key="16">
    <source>
        <dbReference type="PROSITE" id="PS50002"/>
    </source>
</evidence>
<feature type="compositionally biased region" description="Pro residues" evidence="14">
    <location>
        <begin position="1"/>
        <end position="10"/>
    </location>
</feature>
<dbReference type="GO" id="GO:0005886">
    <property type="term" value="C:plasma membrane"/>
    <property type="evidence" value="ECO:0007669"/>
    <property type="project" value="UniProtKB-SubCell"/>
</dbReference>